<dbReference type="InterPro" id="IPR001497">
    <property type="entry name" value="MethylDNA_cys_MeTrfase_AS"/>
</dbReference>
<dbReference type="PROSITE" id="PS00374">
    <property type="entry name" value="MGMT"/>
    <property type="match status" value="1"/>
</dbReference>
<comment type="caution">
    <text evidence="12">The sequence shown here is derived from an EMBL/GenBank/DDBJ whole genome shotgun (WGS) entry which is preliminary data.</text>
</comment>
<evidence type="ECO:0000256" key="7">
    <source>
        <dbReference type="ARBA" id="ARBA00023015"/>
    </source>
</evidence>
<evidence type="ECO:0000256" key="6">
    <source>
        <dbReference type="ARBA" id="ARBA00022763"/>
    </source>
</evidence>
<gene>
    <name evidence="12" type="primary">ada</name>
    <name evidence="12" type="ORF">GCM10007895_12510</name>
</gene>
<dbReference type="Gene3D" id="3.30.160.70">
    <property type="entry name" value="Methylated DNA-protein cysteine methyltransferase domain"/>
    <property type="match status" value="1"/>
</dbReference>
<name>A0AA37RUT2_9GAMM</name>
<dbReference type="InterPro" id="IPR009057">
    <property type="entry name" value="Homeodomain-like_sf"/>
</dbReference>
<dbReference type="InterPro" id="IPR036217">
    <property type="entry name" value="MethylDNA_cys_MeTrfase_DNAb"/>
</dbReference>
<dbReference type="PANTHER" id="PTHR10815">
    <property type="entry name" value="METHYLATED-DNA--PROTEIN-CYSTEINE METHYLTRANSFERASE"/>
    <property type="match status" value="1"/>
</dbReference>
<proteinExistence type="inferred from homology"/>
<keyword evidence="5" id="KW-0808">Transferase</keyword>
<dbReference type="GO" id="GO:0003908">
    <property type="term" value="F:methylated-DNA-[protein]-cysteine S-methyltransferase activity"/>
    <property type="evidence" value="ECO:0007669"/>
    <property type="project" value="UniProtKB-EC"/>
</dbReference>
<sequence>MDEVSRAYQQIGQAIEYLQANFQDQPELGQVASAVGMSESNLQRQFSRWAGVSPKRFLQYLTKEHALAALKHSDSVLEASLSAGLSSPGRLHDLMVTCEALTPGEIKRRGEGLNLGYGVAATPFGEALFGWSERGLCYLAFVDNEQQPLDRLKTSWPLANWQAGDAQPWAQRVFANSGNEPLHLLLKGSNFQIKVWQALLNVAQGELVSYAQLASMANSPKASRAVGSAMAANEIAYLIPCHRVILGSGEVGHYRWGSERKRIMQAWEAAQRARA</sequence>
<dbReference type="PROSITE" id="PS01124">
    <property type="entry name" value="HTH_ARAC_FAMILY_2"/>
    <property type="match status" value="1"/>
</dbReference>
<keyword evidence="13" id="KW-1185">Reference proteome</keyword>
<dbReference type="Pfam" id="PF12833">
    <property type="entry name" value="HTH_18"/>
    <property type="match status" value="1"/>
</dbReference>
<dbReference type="RefSeq" id="WP_095506510.1">
    <property type="nucleotide sequence ID" value="NZ_BSNC01000003.1"/>
</dbReference>
<dbReference type="EMBL" id="BSNC01000003">
    <property type="protein sequence ID" value="GLP95945.1"/>
    <property type="molecule type" value="Genomic_DNA"/>
</dbReference>
<accession>A0AA37RUT2</accession>
<dbReference type="GO" id="GO:0006281">
    <property type="term" value="P:DNA repair"/>
    <property type="evidence" value="ECO:0007669"/>
    <property type="project" value="UniProtKB-KW"/>
</dbReference>
<dbReference type="Proteomes" id="UP001161422">
    <property type="component" value="Unassembled WGS sequence"/>
</dbReference>
<evidence type="ECO:0000256" key="8">
    <source>
        <dbReference type="ARBA" id="ARBA00023163"/>
    </source>
</evidence>
<reference evidence="12" key="2">
    <citation type="submission" date="2023-01" db="EMBL/GenBank/DDBJ databases">
        <title>Draft genome sequence of Paraferrimonas sedimenticola strain NBRC 101628.</title>
        <authorList>
            <person name="Sun Q."/>
            <person name="Mori K."/>
        </authorList>
    </citation>
    <scope>NUCLEOTIDE SEQUENCE</scope>
    <source>
        <strain evidence="12">NBRC 101628</strain>
    </source>
</reference>
<dbReference type="SUPFAM" id="SSF46767">
    <property type="entry name" value="Methylated DNA-protein cysteine methyltransferase, C-terminal domain"/>
    <property type="match status" value="1"/>
</dbReference>
<dbReference type="SUPFAM" id="SSF46689">
    <property type="entry name" value="Homeodomain-like"/>
    <property type="match status" value="1"/>
</dbReference>
<evidence type="ECO:0000259" key="11">
    <source>
        <dbReference type="PROSITE" id="PS01124"/>
    </source>
</evidence>
<protein>
    <recommendedName>
        <fullName evidence="3">methylated-DNA--[protein]-cysteine S-methyltransferase</fullName>
        <ecNumber evidence="3">2.1.1.63</ecNumber>
    </recommendedName>
</protein>
<dbReference type="NCBIfam" id="TIGR00589">
    <property type="entry name" value="ogt"/>
    <property type="match status" value="1"/>
</dbReference>
<dbReference type="InterPro" id="IPR036388">
    <property type="entry name" value="WH-like_DNA-bd_sf"/>
</dbReference>
<evidence type="ECO:0000256" key="10">
    <source>
        <dbReference type="ARBA" id="ARBA00049348"/>
    </source>
</evidence>
<dbReference type="InterPro" id="IPR036631">
    <property type="entry name" value="MGMT_N_sf"/>
</dbReference>
<dbReference type="GO" id="GO:0003700">
    <property type="term" value="F:DNA-binding transcription factor activity"/>
    <property type="evidence" value="ECO:0007669"/>
    <property type="project" value="InterPro"/>
</dbReference>
<evidence type="ECO:0000313" key="12">
    <source>
        <dbReference type="EMBL" id="GLP95945.1"/>
    </source>
</evidence>
<dbReference type="EC" id="2.1.1.63" evidence="3"/>
<evidence type="ECO:0000256" key="1">
    <source>
        <dbReference type="ARBA" id="ARBA00001286"/>
    </source>
</evidence>
<dbReference type="InterPro" id="IPR014048">
    <property type="entry name" value="MethylDNA_cys_MeTrfase_DNA-bd"/>
</dbReference>
<dbReference type="FunFam" id="1.10.10.10:FF:000214">
    <property type="entry name" value="Methylated-DNA--protein-cysteine methyltransferase"/>
    <property type="match status" value="1"/>
</dbReference>
<keyword evidence="9" id="KW-0234">DNA repair</keyword>
<dbReference type="AlphaFoldDB" id="A0AA37RUT2"/>
<dbReference type="SUPFAM" id="SSF53155">
    <property type="entry name" value="Methylated DNA-protein cysteine methyltransferase domain"/>
    <property type="match status" value="1"/>
</dbReference>
<keyword evidence="7" id="KW-0805">Transcription regulation</keyword>
<comment type="catalytic activity">
    <reaction evidence="1">
        <text>a 4-O-methyl-thymidine in DNA + L-cysteinyl-[protein] = a thymidine in DNA + S-methyl-L-cysteinyl-[protein]</text>
        <dbReference type="Rhea" id="RHEA:53428"/>
        <dbReference type="Rhea" id="RHEA-COMP:10131"/>
        <dbReference type="Rhea" id="RHEA-COMP:10132"/>
        <dbReference type="Rhea" id="RHEA-COMP:13555"/>
        <dbReference type="Rhea" id="RHEA-COMP:13556"/>
        <dbReference type="ChEBI" id="CHEBI:29950"/>
        <dbReference type="ChEBI" id="CHEBI:82612"/>
        <dbReference type="ChEBI" id="CHEBI:137386"/>
        <dbReference type="ChEBI" id="CHEBI:137387"/>
        <dbReference type="EC" id="2.1.1.63"/>
    </reaction>
</comment>
<keyword evidence="8" id="KW-0804">Transcription</keyword>
<dbReference type="InterPro" id="IPR018060">
    <property type="entry name" value="HTH_AraC"/>
</dbReference>
<dbReference type="CDD" id="cd06445">
    <property type="entry name" value="ATase"/>
    <property type="match status" value="1"/>
</dbReference>
<evidence type="ECO:0000313" key="13">
    <source>
        <dbReference type="Proteomes" id="UP001161422"/>
    </source>
</evidence>
<feature type="domain" description="HTH araC/xylS-type" evidence="11">
    <location>
        <begin position="12"/>
        <end position="109"/>
    </location>
</feature>
<organism evidence="12 13">
    <name type="scientific">Paraferrimonas sedimenticola</name>
    <dbReference type="NCBI Taxonomy" id="375674"/>
    <lineage>
        <taxon>Bacteria</taxon>
        <taxon>Pseudomonadati</taxon>
        <taxon>Pseudomonadota</taxon>
        <taxon>Gammaproteobacteria</taxon>
        <taxon>Alteromonadales</taxon>
        <taxon>Ferrimonadaceae</taxon>
        <taxon>Paraferrimonas</taxon>
    </lineage>
</organism>
<dbReference type="SMART" id="SM00342">
    <property type="entry name" value="HTH_ARAC"/>
    <property type="match status" value="1"/>
</dbReference>
<evidence type="ECO:0000256" key="4">
    <source>
        <dbReference type="ARBA" id="ARBA00022603"/>
    </source>
</evidence>
<dbReference type="Gene3D" id="1.10.10.10">
    <property type="entry name" value="Winged helix-like DNA-binding domain superfamily/Winged helix DNA-binding domain"/>
    <property type="match status" value="1"/>
</dbReference>
<comment type="similarity">
    <text evidence="2">Belongs to the MGMT family.</text>
</comment>
<keyword evidence="4 12" id="KW-0489">Methyltransferase</keyword>
<dbReference type="GO" id="GO:0043565">
    <property type="term" value="F:sequence-specific DNA binding"/>
    <property type="evidence" value="ECO:0007669"/>
    <property type="project" value="InterPro"/>
</dbReference>
<comment type="catalytic activity">
    <reaction evidence="10">
        <text>a 6-O-methyl-2'-deoxyguanosine in DNA + L-cysteinyl-[protein] = S-methyl-L-cysteinyl-[protein] + a 2'-deoxyguanosine in DNA</text>
        <dbReference type="Rhea" id="RHEA:24000"/>
        <dbReference type="Rhea" id="RHEA-COMP:10131"/>
        <dbReference type="Rhea" id="RHEA-COMP:10132"/>
        <dbReference type="Rhea" id="RHEA-COMP:11367"/>
        <dbReference type="Rhea" id="RHEA-COMP:11368"/>
        <dbReference type="ChEBI" id="CHEBI:29950"/>
        <dbReference type="ChEBI" id="CHEBI:82612"/>
        <dbReference type="ChEBI" id="CHEBI:85445"/>
        <dbReference type="ChEBI" id="CHEBI:85448"/>
        <dbReference type="EC" id="2.1.1.63"/>
    </reaction>
</comment>
<evidence type="ECO:0000256" key="9">
    <source>
        <dbReference type="ARBA" id="ARBA00023204"/>
    </source>
</evidence>
<keyword evidence="6" id="KW-0227">DNA damage</keyword>
<evidence type="ECO:0000256" key="5">
    <source>
        <dbReference type="ARBA" id="ARBA00022679"/>
    </source>
</evidence>
<dbReference type="PANTHER" id="PTHR10815:SF13">
    <property type="entry name" value="METHYLATED-DNA--PROTEIN-CYSTEINE METHYLTRANSFERASE"/>
    <property type="match status" value="1"/>
</dbReference>
<dbReference type="GO" id="GO:0032259">
    <property type="term" value="P:methylation"/>
    <property type="evidence" value="ECO:0007669"/>
    <property type="project" value="UniProtKB-KW"/>
</dbReference>
<dbReference type="Pfam" id="PF01035">
    <property type="entry name" value="DNA_binding_1"/>
    <property type="match status" value="1"/>
</dbReference>
<reference evidence="12" key="1">
    <citation type="journal article" date="2014" name="Int. J. Syst. Evol. Microbiol.">
        <title>Complete genome sequence of Corynebacterium casei LMG S-19264T (=DSM 44701T), isolated from a smear-ripened cheese.</title>
        <authorList>
            <consortium name="US DOE Joint Genome Institute (JGI-PGF)"/>
            <person name="Walter F."/>
            <person name="Albersmeier A."/>
            <person name="Kalinowski J."/>
            <person name="Ruckert C."/>
        </authorList>
    </citation>
    <scope>NUCLEOTIDE SEQUENCE</scope>
    <source>
        <strain evidence="12">NBRC 101628</strain>
    </source>
</reference>
<dbReference type="Gene3D" id="1.10.10.60">
    <property type="entry name" value="Homeodomain-like"/>
    <property type="match status" value="1"/>
</dbReference>
<evidence type="ECO:0000256" key="2">
    <source>
        <dbReference type="ARBA" id="ARBA00008711"/>
    </source>
</evidence>
<evidence type="ECO:0000256" key="3">
    <source>
        <dbReference type="ARBA" id="ARBA00011918"/>
    </source>
</evidence>